<dbReference type="Pfam" id="PF03168">
    <property type="entry name" value="LEA_2"/>
    <property type="match status" value="1"/>
</dbReference>
<dbReference type="InterPro" id="IPR044839">
    <property type="entry name" value="NDR1-like"/>
</dbReference>
<protein>
    <recommendedName>
        <fullName evidence="6">Late embryogenesis abundant protein LEA-2 subgroup domain-containing protein</fullName>
    </recommendedName>
</protein>
<feature type="domain" description="Late embryogenesis abundant protein LEA-2 subgroup" evidence="6">
    <location>
        <begin position="74"/>
        <end position="177"/>
    </location>
</feature>
<dbReference type="EnsemblPlants" id="Kaladp0087s0086.1.v1.1">
    <property type="protein sequence ID" value="Kaladp0087s0086.1.v1.1.CDS.1"/>
    <property type="gene ID" value="Kaladp0087s0086.v1.1"/>
</dbReference>
<dbReference type="InterPro" id="IPR004864">
    <property type="entry name" value="LEA_2"/>
</dbReference>
<dbReference type="Gramene" id="Kaladp0087s0086.1.v1.1">
    <property type="protein sequence ID" value="Kaladp0087s0086.1.v1.1.CDS.1"/>
    <property type="gene ID" value="Kaladp0087s0086.v1.1"/>
</dbReference>
<comment type="subcellular location">
    <subcellularLocation>
        <location evidence="1">Membrane</location>
        <topology evidence="1">Single-pass membrane protein</topology>
    </subcellularLocation>
</comment>
<keyword evidence="4 5" id="KW-0472">Membrane</keyword>
<feature type="transmembrane region" description="Helical" evidence="5">
    <location>
        <begin position="20"/>
        <end position="41"/>
    </location>
</feature>
<keyword evidence="3 5" id="KW-1133">Transmembrane helix</keyword>
<dbReference type="PANTHER" id="PTHR31415">
    <property type="entry name" value="OS05G0367900 PROTEIN"/>
    <property type="match status" value="1"/>
</dbReference>
<evidence type="ECO:0000259" key="6">
    <source>
        <dbReference type="Pfam" id="PF03168"/>
    </source>
</evidence>
<evidence type="ECO:0000313" key="8">
    <source>
        <dbReference type="Proteomes" id="UP000594263"/>
    </source>
</evidence>
<reference evidence="7" key="1">
    <citation type="submission" date="2021-01" db="UniProtKB">
        <authorList>
            <consortium name="EnsemblPlants"/>
        </authorList>
    </citation>
    <scope>IDENTIFICATION</scope>
</reference>
<dbReference type="GO" id="GO:0005886">
    <property type="term" value="C:plasma membrane"/>
    <property type="evidence" value="ECO:0007669"/>
    <property type="project" value="TreeGrafter"/>
</dbReference>
<dbReference type="PANTHER" id="PTHR31415:SF166">
    <property type="entry name" value="LATE EMBRYOGENESIS ABUNDANT (LEA) HYDROXYPROLINE-RICH GLYCOPROTEIN FAMILY"/>
    <property type="match status" value="1"/>
</dbReference>
<evidence type="ECO:0000313" key="7">
    <source>
        <dbReference type="EnsemblPlants" id="Kaladp0087s0086.1.v1.1.CDS.1"/>
    </source>
</evidence>
<dbReference type="GO" id="GO:0009506">
    <property type="term" value="C:plasmodesma"/>
    <property type="evidence" value="ECO:0007669"/>
    <property type="project" value="TreeGrafter"/>
</dbReference>
<name>A0A7N0UTX1_KALFE</name>
<accession>A0A7N0UTX1</accession>
<sequence length="208" mass="23271">MGHDCGKHGYKHKKLICRIFIGFLIFQIAVLFIVFLVWAILRPTKPSFTIQDATVYAFNVSTSPCLLTSTIQLTITSRNPNSKIGVYYDNLHVYATYRDQQITLPTRLPSEYQGHKEISVWSPFVFGNLVPVAPHNAMALAQDQISQMVDLVIKLDCRVRFKVGSFISGRYHLDVRCPARITFGSRSTGVLVGGGVKYQLVQGCSVSL</sequence>
<dbReference type="Proteomes" id="UP000594263">
    <property type="component" value="Unplaced"/>
</dbReference>
<evidence type="ECO:0000256" key="1">
    <source>
        <dbReference type="ARBA" id="ARBA00004167"/>
    </source>
</evidence>
<proteinExistence type="predicted"/>
<keyword evidence="8" id="KW-1185">Reference proteome</keyword>
<dbReference type="GO" id="GO:0098542">
    <property type="term" value="P:defense response to other organism"/>
    <property type="evidence" value="ECO:0007669"/>
    <property type="project" value="InterPro"/>
</dbReference>
<evidence type="ECO:0000256" key="2">
    <source>
        <dbReference type="ARBA" id="ARBA00022692"/>
    </source>
</evidence>
<keyword evidence="2 5" id="KW-0812">Transmembrane</keyword>
<dbReference type="AlphaFoldDB" id="A0A7N0UTX1"/>
<dbReference type="OMA" id="HEEINVW"/>
<evidence type="ECO:0000256" key="4">
    <source>
        <dbReference type="ARBA" id="ARBA00023136"/>
    </source>
</evidence>
<organism evidence="7 8">
    <name type="scientific">Kalanchoe fedtschenkoi</name>
    <name type="common">Lavender scallops</name>
    <name type="synonym">South American air plant</name>
    <dbReference type="NCBI Taxonomy" id="63787"/>
    <lineage>
        <taxon>Eukaryota</taxon>
        <taxon>Viridiplantae</taxon>
        <taxon>Streptophyta</taxon>
        <taxon>Embryophyta</taxon>
        <taxon>Tracheophyta</taxon>
        <taxon>Spermatophyta</taxon>
        <taxon>Magnoliopsida</taxon>
        <taxon>eudicotyledons</taxon>
        <taxon>Gunneridae</taxon>
        <taxon>Pentapetalae</taxon>
        <taxon>Saxifragales</taxon>
        <taxon>Crassulaceae</taxon>
        <taxon>Kalanchoe</taxon>
    </lineage>
</organism>
<evidence type="ECO:0000256" key="3">
    <source>
        <dbReference type="ARBA" id="ARBA00022989"/>
    </source>
</evidence>
<evidence type="ECO:0000256" key="5">
    <source>
        <dbReference type="SAM" id="Phobius"/>
    </source>
</evidence>